<keyword evidence="2 5" id="KW-0533">Nickel</keyword>
<evidence type="ECO:0000256" key="4">
    <source>
        <dbReference type="ARBA" id="ARBA00022833"/>
    </source>
</evidence>
<dbReference type="GO" id="GO:0016151">
    <property type="term" value="F:nickel cation binding"/>
    <property type="evidence" value="ECO:0007669"/>
    <property type="project" value="UniProtKB-UniRule"/>
</dbReference>
<feature type="binding site" evidence="5">
    <location>
        <position position="76"/>
    </location>
    <ligand>
        <name>Zn(2+)</name>
        <dbReference type="ChEBI" id="CHEBI:29105"/>
    </ligand>
</feature>
<feature type="binding site" evidence="5">
    <location>
        <position position="2"/>
    </location>
    <ligand>
        <name>Ni(2+)</name>
        <dbReference type="ChEBI" id="CHEBI:49786"/>
    </ligand>
</feature>
<evidence type="ECO:0000256" key="3">
    <source>
        <dbReference type="ARBA" id="ARBA00022723"/>
    </source>
</evidence>
<dbReference type="PANTHER" id="PTHR34535:SF3">
    <property type="entry name" value="HYDROGENASE MATURATION FACTOR HYPA"/>
    <property type="match status" value="1"/>
</dbReference>
<evidence type="ECO:0000313" key="7">
    <source>
        <dbReference type="Proteomes" id="UP000823636"/>
    </source>
</evidence>
<dbReference type="PROSITE" id="PS01249">
    <property type="entry name" value="HYPA"/>
    <property type="match status" value="1"/>
</dbReference>
<dbReference type="GO" id="GO:0051604">
    <property type="term" value="P:protein maturation"/>
    <property type="evidence" value="ECO:0007669"/>
    <property type="project" value="InterPro"/>
</dbReference>
<dbReference type="PIRSF" id="PIRSF004761">
    <property type="entry name" value="Hydrgn_mat_HypA"/>
    <property type="match status" value="1"/>
</dbReference>
<evidence type="ECO:0000256" key="5">
    <source>
        <dbReference type="HAMAP-Rule" id="MF_00213"/>
    </source>
</evidence>
<organism evidence="6 7">
    <name type="scientific">Candidatus Caccoplasma merdipullorum</name>
    <dbReference type="NCBI Taxonomy" id="2840718"/>
    <lineage>
        <taxon>Bacteria</taxon>
        <taxon>Pseudomonadati</taxon>
        <taxon>Bacteroidota</taxon>
        <taxon>Bacteroidia</taxon>
        <taxon>Bacteroidales</taxon>
        <taxon>Bacteroidaceae</taxon>
        <taxon>Bacteroidaceae incertae sedis</taxon>
        <taxon>Candidatus Caccoplasma</taxon>
    </lineage>
</organism>
<feature type="binding site" evidence="5">
    <location>
        <position position="73"/>
    </location>
    <ligand>
        <name>Zn(2+)</name>
        <dbReference type="ChEBI" id="CHEBI:29105"/>
    </ligand>
</feature>
<keyword evidence="3 5" id="KW-0479">Metal-binding</keyword>
<accession>A0A9D9E2P5</accession>
<comment type="similarity">
    <text evidence="1 5">Belongs to the HypA/HybF family.</text>
</comment>
<comment type="function">
    <text evidence="5">Involved in the maturation of [NiFe] hydrogenases. Required for nickel insertion into the metal center of the hydrogenase.</text>
</comment>
<gene>
    <name evidence="5" type="primary">hypA</name>
    <name evidence="6" type="ORF">IAC54_03695</name>
</gene>
<comment type="caution">
    <text evidence="6">The sequence shown here is derived from an EMBL/GenBank/DDBJ whole genome shotgun (WGS) entry which is preliminary data.</text>
</comment>
<proteinExistence type="inferred from homology"/>
<dbReference type="PANTHER" id="PTHR34535">
    <property type="entry name" value="HYDROGENASE MATURATION FACTOR HYPA"/>
    <property type="match status" value="1"/>
</dbReference>
<dbReference type="EMBL" id="JADIMW010000036">
    <property type="protein sequence ID" value="MBO8437988.1"/>
    <property type="molecule type" value="Genomic_DNA"/>
</dbReference>
<dbReference type="InterPro" id="IPR020538">
    <property type="entry name" value="Hydgase_Ni_incorp_HypA/HybF_CS"/>
</dbReference>
<dbReference type="Pfam" id="PF01155">
    <property type="entry name" value="HypA"/>
    <property type="match status" value="1"/>
</dbReference>
<reference evidence="6" key="1">
    <citation type="submission" date="2020-10" db="EMBL/GenBank/DDBJ databases">
        <authorList>
            <person name="Gilroy R."/>
        </authorList>
    </citation>
    <scope>NUCLEOTIDE SEQUENCE</scope>
    <source>
        <strain evidence="6">G3-4614</strain>
    </source>
</reference>
<feature type="binding site" evidence="5">
    <location>
        <position position="89"/>
    </location>
    <ligand>
        <name>Zn(2+)</name>
        <dbReference type="ChEBI" id="CHEBI:29105"/>
    </ligand>
</feature>
<reference evidence="6" key="2">
    <citation type="journal article" date="2021" name="PeerJ">
        <title>Extensive microbial diversity within the chicken gut microbiome revealed by metagenomics and culture.</title>
        <authorList>
            <person name="Gilroy R."/>
            <person name="Ravi A."/>
            <person name="Getino M."/>
            <person name="Pursley I."/>
            <person name="Horton D.L."/>
            <person name="Alikhan N.F."/>
            <person name="Baker D."/>
            <person name="Gharbi K."/>
            <person name="Hall N."/>
            <person name="Watson M."/>
            <person name="Adriaenssens E.M."/>
            <person name="Foster-Nyarko E."/>
            <person name="Jarju S."/>
            <person name="Secka A."/>
            <person name="Antonio M."/>
            <person name="Oren A."/>
            <person name="Chaudhuri R.R."/>
            <person name="La Ragione R."/>
            <person name="Hildebrand F."/>
            <person name="Pallen M.J."/>
        </authorList>
    </citation>
    <scope>NUCLEOTIDE SEQUENCE</scope>
    <source>
        <strain evidence="6">G3-4614</strain>
    </source>
</reference>
<sequence length="115" mass="12632">MHELGLAYSVYDVVEQEMSCRRGGVLKQIKLSVGRFSGVDAGFLKFSLEAILRASPYMSARVEIEAVKAYCRCARCGSLFEPPSYYSTCPGCGSYETTLVQGGELKIKSLVIETE</sequence>
<dbReference type="Proteomes" id="UP000823636">
    <property type="component" value="Unassembled WGS sequence"/>
</dbReference>
<evidence type="ECO:0000256" key="1">
    <source>
        <dbReference type="ARBA" id="ARBA00010748"/>
    </source>
</evidence>
<protein>
    <recommendedName>
        <fullName evidence="5">Hydrogenase maturation factor HypA</fullName>
    </recommendedName>
</protein>
<dbReference type="HAMAP" id="MF_00213">
    <property type="entry name" value="HypA_HybF"/>
    <property type="match status" value="1"/>
</dbReference>
<dbReference type="InterPro" id="IPR000688">
    <property type="entry name" value="HypA/HybF"/>
</dbReference>
<feature type="binding site" evidence="5">
    <location>
        <position position="92"/>
    </location>
    <ligand>
        <name>Zn(2+)</name>
        <dbReference type="ChEBI" id="CHEBI:29105"/>
    </ligand>
</feature>
<dbReference type="Gene3D" id="3.30.2320.80">
    <property type="match status" value="1"/>
</dbReference>
<dbReference type="GO" id="GO:0008270">
    <property type="term" value="F:zinc ion binding"/>
    <property type="evidence" value="ECO:0007669"/>
    <property type="project" value="UniProtKB-UniRule"/>
</dbReference>
<evidence type="ECO:0000256" key="2">
    <source>
        <dbReference type="ARBA" id="ARBA00022596"/>
    </source>
</evidence>
<dbReference type="AlphaFoldDB" id="A0A9D9E2P5"/>
<name>A0A9D9E2P5_9BACT</name>
<evidence type="ECO:0000313" key="6">
    <source>
        <dbReference type="EMBL" id="MBO8437988.1"/>
    </source>
</evidence>
<keyword evidence="4 5" id="KW-0862">Zinc</keyword>